<dbReference type="Gene3D" id="3.40.50.300">
    <property type="entry name" value="P-loop containing nucleotide triphosphate hydrolases"/>
    <property type="match status" value="2"/>
</dbReference>
<dbReference type="PANTHER" id="PTHR23077">
    <property type="entry name" value="AAA-FAMILY ATPASE"/>
    <property type="match status" value="1"/>
</dbReference>
<dbReference type="Pfam" id="PF00004">
    <property type="entry name" value="AAA"/>
    <property type="match status" value="2"/>
</dbReference>
<organism evidence="8 9">
    <name type="scientific">Candidatus Iainarchaeum sp</name>
    <dbReference type="NCBI Taxonomy" id="3101447"/>
    <lineage>
        <taxon>Archaea</taxon>
        <taxon>Candidatus Iainarchaeota</taxon>
        <taxon>Candidatus Iainarchaeia</taxon>
        <taxon>Candidatus Iainarchaeales</taxon>
        <taxon>Candidatus Iainarchaeaceae</taxon>
        <taxon>Candidatus Iainarchaeum</taxon>
    </lineage>
</organism>
<feature type="domain" description="AAA+ ATPase" evidence="5">
    <location>
        <begin position="217"/>
        <end position="353"/>
    </location>
</feature>
<dbReference type="CDD" id="cd19511">
    <property type="entry name" value="RecA-like_CDC48_r2-like"/>
    <property type="match status" value="1"/>
</dbReference>
<dbReference type="SUPFAM" id="SSF50692">
    <property type="entry name" value="ADC-like"/>
    <property type="match status" value="1"/>
</dbReference>
<reference evidence="9" key="1">
    <citation type="journal article" date="2020" name="bioRxiv">
        <title>A rank-normalized archaeal taxonomy based on genome phylogeny resolves widespread incomplete and uneven classifications.</title>
        <authorList>
            <person name="Rinke C."/>
            <person name="Chuvochina M."/>
            <person name="Mussig A.J."/>
            <person name="Chaumeil P.-A."/>
            <person name="Waite D.W."/>
            <person name="Whitman W.B."/>
            <person name="Parks D.H."/>
            <person name="Hugenholtz P."/>
        </authorList>
    </citation>
    <scope>NUCLEOTIDE SEQUENCE [LARGE SCALE GENOMIC DNA]</scope>
</reference>
<dbReference type="FunFam" id="2.40.40.20:FF:000007">
    <property type="entry name" value="AAA family ATPase"/>
    <property type="match status" value="1"/>
</dbReference>
<dbReference type="NCBIfam" id="TIGR01243">
    <property type="entry name" value="CDC48"/>
    <property type="match status" value="1"/>
</dbReference>
<evidence type="ECO:0000313" key="9">
    <source>
        <dbReference type="Proteomes" id="UP000577419"/>
    </source>
</evidence>
<dbReference type="FunFam" id="1.10.8.60:FF:000038">
    <property type="entry name" value="spermatogenesis-associated protein 5-like protein 1"/>
    <property type="match status" value="1"/>
</dbReference>
<dbReference type="InterPro" id="IPR009010">
    <property type="entry name" value="Asp_de-COase-like_dom_sf"/>
</dbReference>
<dbReference type="EMBL" id="DUFG01000013">
    <property type="protein sequence ID" value="HIH08146.1"/>
    <property type="molecule type" value="Genomic_DNA"/>
</dbReference>
<feature type="domain" description="CDC48" evidence="6">
    <location>
        <begin position="110"/>
        <end position="173"/>
    </location>
</feature>
<dbReference type="GO" id="GO:0016887">
    <property type="term" value="F:ATP hydrolysis activity"/>
    <property type="evidence" value="ECO:0007669"/>
    <property type="project" value="InterPro"/>
</dbReference>
<feature type="domain" description="CDC48 N-terminal subdomain" evidence="7">
    <location>
        <begin position="10"/>
        <end position="95"/>
    </location>
</feature>
<dbReference type="AlphaFoldDB" id="A0A7J4IYV0"/>
<dbReference type="Pfam" id="PF02933">
    <property type="entry name" value="CDC48_2"/>
    <property type="match status" value="1"/>
</dbReference>
<dbReference type="FunFam" id="3.40.50.300:FF:000012">
    <property type="entry name" value="Transitional endoplasmic reticulum ATPase"/>
    <property type="match status" value="1"/>
</dbReference>
<keyword evidence="2" id="KW-0677">Repeat</keyword>
<dbReference type="Pfam" id="PF17862">
    <property type="entry name" value="AAA_lid_3"/>
    <property type="match status" value="2"/>
</dbReference>
<dbReference type="GO" id="GO:0005737">
    <property type="term" value="C:cytoplasm"/>
    <property type="evidence" value="ECO:0007669"/>
    <property type="project" value="UniProtKB-ARBA"/>
</dbReference>
<dbReference type="InterPro" id="IPR050168">
    <property type="entry name" value="AAA_ATPase_domain"/>
</dbReference>
<proteinExistence type="inferred from homology"/>
<keyword evidence="3" id="KW-0547">Nucleotide-binding</keyword>
<dbReference type="Gene3D" id="2.40.40.20">
    <property type="match status" value="1"/>
</dbReference>
<dbReference type="Gene3D" id="3.10.330.10">
    <property type="match status" value="1"/>
</dbReference>
<evidence type="ECO:0000256" key="1">
    <source>
        <dbReference type="ARBA" id="ARBA00009833"/>
    </source>
</evidence>
<dbReference type="GO" id="GO:0005524">
    <property type="term" value="F:ATP binding"/>
    <property type="evidence" value="ECO:0007669"/>
    <property type="project" value="UniProtKB-KW"/>
</dbReference>
<evidence type="ECO:0000256" key="2">
    <source>
        <dbReference type="ARBA" id="ARBA00022737"/>
    </source>
</evidence>
<dbReference type="InterPro" id="IPR029067">
    <property type="entry name" value="CDC48_domain_2-like_sf"/>
</dbReference>
<comment type="caution">
    <text evidence="8">The sequence shown here is derived from an EMBL/GenBank/DDBJ whole genome shotgun (WGS) entry which is preliminary data.</text>
</comment>
<gene>
    <name evidence="8" type="ORF">HA237_02120</name>
</gene>
<evidence type="ECO:0000313" key="8">
    <source>
        <dbReference type="EMBL" id="HIH08146.1"/>
    </source>
</evidence>
<accession>A0A7J4IYV0</accession>
<dbReference type="SUPFAM" id="SSF52540">
    <property type="entry name" value="P-loop containing nucleoside triphosphate hydrolases"/>
    <property type="match status" value="2"/>
</dbReference>
<sequence>MFSNKKKDAILRVEDPDPSHVGRNIITLDKRTKEELGVTSGDIVEIEGPKRTAAVIWPARAEDEGKGIIRMDNFIRHNSGSALGEKVAVRKANFFEAKRVVLAPTQEVRIIASGYDRILKKNFIGRPLTKGDNVWISVFGSGFVYQVVDTTPRGIVKITDFTQFVLKEEPVKDSLAGIPKIAYEDIGGLKEQIQKIKDMIELPMKHPEIFRKLGINPPKGVLLHGPPGTGKTLLAKAVATETQAHFISINSPSIMSKFVGEAEERVREVFKEAEKNAPSIIFFDEIDSIAPKRDEVIGEVERRVVAQILSAMDGMEARGNVIVIAATNRVNSLDEALRRPGRFDREIEIGVPTKGGRKQIIQIHSRGMPLAKNVDLDYLASVTHGFVGADIEALVKEAAMKALHRYLPKIDLDEDKIPTEVLESLEVNKTDFQEALKDVQPSALREVTIEVPNIRWKDIGGLENVKRELKQAVEWPLKHSESFKRLGINPPSGVLLYGPPGCGKTLLAKAVATESEANFISIKGPQLISMWVGESEKGIRKIFHRARQVSPAIIFFDEIDAIASTRGQSTDSGVGERVVNQLLTELDGIERLKDVIFIAATNRPDLIDPALMRPGRVDKMILIPAPDEKARLSILRVHSKSVPLAKDVSLEEIAKKTEGYSGADIEGMIREAALISLQESNMKATEVKKSHLVEAMAKILPSIRKEVLESYQEFRATTTTTIKPTYVR</sequence>
<dbReference type="SMART" id="SM01073">
    <property type="entry name" value="CDC48_N"/>
    <property type="match status" value="1"/>
</dbReference>
<dbReference type="InterPro" id="IPR003959">
    <property type="entry name" value="ATPase_AAA_core"/>
</dbReference>
<comment type="similarity">
    <text evidence="1">Belongs to the AAA ATPase family. CDC48 subfamily.</text>
</comment>
<keyword evidence="4" id="KW-0067">ATP-binding</keyword>
<dbReference type="InterPro" id="IPR004201">
    <property type="entry name" value="Cdc48_dom2"/>
</dbReference>
<name>A0A7J4IYV0_9ARCH</name>
<evidence type="ECO:0000259" key="6">
    <source>
        <dbReference type="SMART" id="SM01072"/>
    </source>
</evidence>
<evidence type="ECO:0000256" key="3">
    <source>
        <dbReference type="ARBA" id="ARBA00022741"/>
    </source>
</evidence>
<dbReference type="InterPro" id="IPR005938">
    <property type="entry name" value="AAA_ATPase_CDC48"/>
</dbReference>
<dbReference type="InterPro" id="IPR003338">
    <property type="entry name" value="CDC4_N-term_subdom"/>
</dbReference>
<dbReference type="InterPro" id="IPR003593">
    <property type="entry name" value="AAA+_ATPase"/>
</dbReference>
<dbReference type="InterPro" id="IPR027417">
    <property type="entry name" value="P-loop_NTPase"/>
</dbReference>
<dbReference type="Proteomes" id="UP000577419">
    <property type="component" value="Unassembled WGS sequence"/>
</dbReference>
<dbReference type="SUPFAM" id="SSF54585">
    <property type="entry name" value="Cdc48 domain 2-like"/>
    <property type="match status" value="1"/>
</dbReference>
<dbReference type="InterPro" id="IPR003960">
    <property type="entry name" value="ATPase_AAA_CS"/>
</dbReference>
<dbReference type="Gene3D" id="1.10.8.60">
    <property type="match status" value="2"/>
</dbReference>
<dbReference type="SMART" id="SM00382">
    <property type="entry name" value="AAA"/>
    <property type="match status" value="2"/>
</dbReference>
<dbReference type="FunFam" id="1.10.8.60:FF:000057">
    <property type="entry name" value="AAA family ATPase, CDC48 subfamily"/>
    <property type="match status" value="1"/>
</dbReference>
<dbReference type="PROSITE" id="PS00674">
    <property type="entry name" value="AAA"/>
    <property type="match status" value="1"/>
</dbReference>
<feature type="domain" description="AAA+ ATPase" evidence="5">
    <location>
        <begin position="490"/>
        <end position="627"/>
    </location>
</feature>
<dbReference type="PANTHER" id="PTHR23077:SF171">
    <property type="entry name" value="NUCLEAR VALOSIN-CONTAINING PROTEIN-LIKE"/>
    <property type="match status" value="1"/>
</dbReference>
<dbReference type="SMART" id="SM01072">
    <property type="entry name" value="CDC48_2"/>
    <property type="match status" value="1"/>
</dbReference>
<dbReference type="InterPro" id="IPR041569">
    <property type="entry name" value="AAA_lid_3"/>
</dbReference>
<dbReference type="FunFam" id="3.40.50.300:FF:000018">
    <property type="entry name" value="Cell division control 48"/>
    <property type="match status" value="1"/>
</dbReference>
<evidence type="ECO:0000259" key="7">
    <source>
        <dbReference type="SMART" id="SM01073"/>
    </source>
</evidence>
<protein>
    <submittedName>
        <fullName evidence="8">CDC48 family AAA ATPase</fullName>
    </submittedName>
</protein>
<dbReference type="Pfam" id="PF02359">
    <property type="entry name" value="CDC48_N"/>
    <property type="match status" value="1"/>
</dbReference>
<evidence type="ECO:0000256" key="4">
    <source>
        <dbReference type="ARBA" id="ARBA00022840"/>
    </source>
</evidence>
<evidence type="ECO:0000259" key="5">
    <source>
        <dbReference type="SMART" id="SM00382"/>
    </source>
</evidence>